<reference evidence="4" key="1">
    <citation type="journal article" date="2006" name="FEBS J.">
        <title>Stage specific expression of poly(malic acid)-affiliated genes in the life cycle of Physarum polycephalum. Spherulin 3b and polymalatase.</title>
        <authorList>
            <person name="Pinchai N."/>
            <person name="Lee B.S."/>
            <person name="Holler E."/>
        </authorList>
    </citation>
    <scope>NUCLEOTIDE SEQUENCE</scope>
    <source>
        <strain evidence="4">M3CVII</strain>
    </source>
</reference>
<dbReference type="Gene3D" id="2.60.20.10">
    <property type="entry name" value="Crystallins"/>
    <property type="match status" value="1"/>
</dbReference>
<dbReference type="SUPFAM" id="SSF49695">
    <property type="entry name" value="gamma-Crystallin-like"/>
    <property type="match status" value="1"/>
</dbReference>
<dbReference type="SMART" id="SM00247">
    <property type="entry name" value="XTALbg"/>
    <property type="match status" value="1"/>
</dbReference>
<dbReference type="InterPro" id="IPR015059">
    <property type="entry name" value="Ca_cell_adhesion_N_dom"/>
</dbReference>
<evidence type="ECO:0000256" key="2">
    <source>
        <dbReference type="ARBA" id="ARBA00022737"/>
    </source>
</evidence>
<organism evidence="4">
    <name type="scientific">Physarum polycephalum</name>
    <name type="common">Many-headed slime mold</name>
    <name type="synonym">Badhamia polycephala</name>
    <dbReference type="NCBI Taxonomy" id="5791"/>
    <lineage>
        <taxon>Eukaryota</taxon>
        <taxon>Amoebozoa</taxon>
        <taxon>Evosea</taxon>
        <taxon>Eumycetozoa</taxon>
        <taxon>Myxogastria</taxon>
        <taxon>Myxogastromycetidae</taxon>
        <taxon>Physariida</taxon>
        <taxon>Physaraceae</taxon>
        <taxon>Physarum</taxon>
    </lineage>
</organism>
<comment type="similarity">
    <text evidence="1">Belongs to the beta/gamma-crystallin family.</text>
</comment>
<keyword evidence="2" id="KW-0677">Repeat</keyword>
<dbReference type="GO" id="GO:0016020">
    <property type="term" value="C:membrane"/>
    <property type="evidence" value="ECO:0007669"/>
    <property type="project" value="InterPro"/>
</dbReference>
<dbReference type="InterPro" id="IPR001064">
    <property type="entry name" value="Beta/gamma_crystallin"/>
</dbReference>
<dbReference type="AlphaFoldDB" id="Q4U3C9"/>
<evidence type="ECO:0000313" key="4">
    <source>
        <dbReference type="EMBL" id="AAY42820.1"/>
    </source>
</evidence>
<protein>
    <submittedName>
        <fullName evidence="4">Spherulin 3b</fullName>
    </submittedName>
</protein>
<name>Q4U3C9_PHYPO</name>
<dbReference type="GO" id="GO:0098609">
    <property type="term" value="P:cell-cell adhesion"/>
    <property type="evidence" value="ECO:0007669"/>
    <property type="project" value="InterPro"/>
</dbReference>
<sequence length="103" mass="11271">MSVQQGVSGEPARGEVFLYKDANFSGNSWKVTGNVFDFRSVSGLNDVVSSVKVGPNTKAFIFKDDRFNGDFIRLEQNTQVTDLTTRNLNDAISSIIVATFDSA</sequence>
<feature type="domain" description="Beta/gamma crystallin 'Greek key'" evidence="3">
    <location>
        <begin position="15"/>
        <end position="98"/>
    </location>
</feature>
<dbReference type="EMBL" id="DQ017261">
    <property type="protein sequence ID" value="AAY42820.1"/>
    <property type="molecule type" value="mRNA"/>
</dbReference>
<dbReference type="InterPro" id="IPR011024">
    <property type="entry name" value="G_crystallin-like"/>
</dbReference>
<evidence type="ECO:0000256" key="1">
    <source>
        <dbReference type="ARBA" id="ARBA00009646"/>
    </source>
</evidence>
<dbReference type="Pfam" id="PF08964">
    <property type="entry name" value="Crystall_3"/>
    <property type="match status" value="1"/>
</dbReference>
<evidence type="ECO:0000259" key="3">
    <source>
        <dbReference type="SMART" id="SM00247"/>
    </source>
</evidence>
<proteinExistence type="evidence at transcript level"/>
<accession>Q4U3C9</accession>